<comment type="caution">
    <text evidence="13">The sequence shown here is derived from an EMBL/GenBank/DDBJ whole genome shotgun (WGS) entry which is preliminary data.</text>
</comment>
<evidence type="ECO:0000256" key="2">
    <source>
        <dbReference type="ARBA" id="ARBA00004141"/>
    </source>
</evidence>
<dbReference type="PANTHER" id="PTHR42837">
    <property type="entry name" value="REGULATOR OF SIGMA-E PROTEASE RSEP"/>
    <property type="match status" value="1"/>
</dbReference>
<sequence length="380" mass="41132">MNEILHSVFSTQGFVLGTLVPFLFVLTAVVFVHEMGHYLIGRWCGIGVKAFSIGFGPELFGFNDRHGTRWKLCAIPLGGYVKFVGDMSATSSQPSAEEIESLTEAEREVAFHTQPIWKRAATVVAGPLFNFLLTIAVFAVLFSLYGRPVMEPMVAEVVAGSPAAKAGIQPGDRFVSVDGSKVETFADVQRLVSGRAGDAMTFTMLRDGKEITVTATPQPMEQQDALGNKVKVAVIGVANNAELGQPRLVSYTPPGALAAAVEETGHVIERTGQFLQRFVVGREDKCQLGGPIKIAKMSGQAAKLGFEWLVQLVAFLSVGIGILNLLPIPPLDGGHLLFYGVEAVIRRPVSERMMEMAYRAGLFLVLGFMGFVFWNDLFGC</sequence>
<dbReference type="CDD" id="cd06163">
    <property type="entry name" value="S2P-M50_PDZ_RseP-like"/>
    <property type="match status" value="1"/>
</dbReference>
<dbReference type="Proteomes" id="UP001287059">
    <property type="component" value="Unassembled WGS sequence"/>
</dbReference>
<evidence type="ECO:0000256" key="4">
    <source>
        <dbReference type="ARBA" id="ARBA00022670"/>
    </source>
</evidence>
<dbReference type="Gene3D" id="2.30.42.10">
    <property type="match status" value="1"/>
</dbReference>
<evidence type="ECO:0000256" key="8">
    <source>
        <dbReference type="ARBA" id="ARBA00022989"/>
    </source>
</evidence>
<dbReference type="SUPFAM" id="SSF50156">
    <property type="entry name" value="PDZ domain-like"/>
    <property type="match status" value="1"/>
</dbReference>
<evidence type="ECO:0000256" key="5">
    <source>
        <dbReference type="ARBA" id="ARBA00022692"/>
    </source>
</evidence>
<evidence type="ECO:0000313" key="14">
    <source>
        <dbReference type="Proteomes" id="UP001287059"/>
    </source>
</evidence>
<dbReference type="InterPro" id="IPR036034">
    <property type="entry name" value="PDZ_sf"/>
</dbReference>
<evidence type="ECO:0000256" key="1">
    <source>
        <dbReference type="ARBA" id="ARBA00001947"/>
    </source>
</evidence>
<dbReference type="PROSITE" id="PS50106">
    <property type="entry name" value="PDZ"/>
    <property type="match status" value="1"/>
</dbReference>
<feature type="domain" description="PDZ" evidence="12">
    <location>
        <begin position="153"/>
        <end position="183"/>
    </location>
</feature>
<keyword evidence="4" id="KW-0645">Protease</keyword>
<keyword evidence="5 11" id="KW-0812">Transmembrane</keyword>
<dbReference type="EMBL" id="JAVIIW010000004">
    <property type="protein sequence ID" value="MDX8477755.1"/>
    <property type="molecule type" value="Genomic_DNA"/>
</dbReference>
<dbReference type="PANTHER" id="PTHR42837:SF2">
    <property type="entry name" value="MEMBRANE METALLOPROTEASE ARASP2, CHLOROPLASTIC-RELATED"/>
    <property type="match status" value="1"/>
</dbReference>
<dbReference type="Pfam" id="PF02163">
    <property type="entry name" value="Peptidase_M50"/>
    <property type="match status" value="1"/>
</dbReference>
<dbReference type="InterPro" id="IPR041489">
    <property type="entry name" value="PDZ_6"/>
</dbReference>
<comment type="cofactor">
    <cofactor evidence="1 11">
        <name>Zn(2+)</name>
        <dbReference type="ChEBI" id="CHEBI:29105"/>
    </cofactor>
</comment>
<evidence type="ECO:0000256" key="7">
    <source>
        <dbReference type="ARBA" id="ARBA00022833"/>
    </source>
</evidence>
<evidence type="ECO:0000313" key="13">
    <source>
        <dbReference type="EMBL" id="MDX8477755.1"/>
    </source>
</evidence>
<proteinExistence type="inferred from homology"/>
<protein>
    <recommendedName>
        <fullName evidence="11">Zinc metalloprotease</fullName>
        <ecNumber evidence="11">3.4.24.-</ecNumber>
    </recommendedName>
</protein>
<keyword evidence="9 11" id="KW-0482">Metalloprotease</keyword>
<reference evidence="13 14" key="1">
    <citation type="submission" date="2023-08" db="EMBL/GenBank/DDBJ databases">
        <title>Implementing the SeqCode for naming new Mesorhizobium species isolated from Vachellia karroo root nodules.</title>
        <authorList>
            <person name="Van Lill M."/>
        </authorList>
    </citation>
    <scope>NUCLEOTIDE SEQUENCE [LARGE SCALE GENOMIC DNA]</scope>
    <source>
        <strain evidence="13 14">VK24D</strain>
    </source>
</reference>
<dbReference type="InterPro" id="IPR004387">
    <property type="entry name" value="Pept_M50_Zn"/>
</dbReference>
<evidence type="ECO:0000256" key="3">
    <source>
        <dbReference type="ARBA" id="ARBA00007931"/>
    </source>
</evidence>
<evidence type="ECO:0000256" key="6">
    <source>
        <dbReference type="ARBA" id="ARBA00022801"/>
    </source>
</evidence>
<dbReference type="NCBIfam" id="TIGR00054">
    <property type="entry name" value="RIP metalloprotease RseP"/>
    <property type="match status" value="1"/>
</dbReference>
<gene>
    <name evidence="13" type="primary">rseP</name>
    <name evidence="13" type="ORF">RFN28_04580</name>
</gene>
<evidence type="ECO:0000256" key="10">
    <source>
        <dbReference type="ARBA" id="ARBA00023136"/>
    </source>
</evidence>
<keyword evidence="10 11" id="KW-0472">Membrane</keyword>
<dbReference type="SMART" id="SM00228">
    <property type="entry name" value="PDZ"/>
    <property type="match status" value="1"/>
</dbReference>
<dbReference type="GO" id="GO:0008237">
    <property type="term" value="F:metallopeptidase activity"/>
    <property type="evidence" value="ECO:0007669"/>
    <property type="project" value="UniProtKB-KW"/>
</dbReference>
<dbReference type="Pfam" id="PF17820">
    <property type="entry name" value="PDZ_6"/>
    <property type="match status" value="1"/>
</dbReference>
<organism evidence="13 14">
    <name type="scientific">Mesorhizobium album</name>
    <dbReference type="NCBI Taxonomy" id="3072314"/>
    <lineage>
        <taxon>Bacteria</taxon>
        <taxon>Pseudomonadati</taxon>
        <taxon>Pseudomonadota</taxon>
        <taxon>Alphaproteobacteria</taxon>
        <taxon>Hyphomicrobiales</taxon>
        <taxon>Phyllobacteriaceae</taxon>
        <taxon>Mesorhizobium</taxon>
    </lineage>
</organism>
<feature type="transmembrane region" description="Helical" evidence="11">
    <location>
        <begin position="12"/>
        <end position="32"/>
    </location>
</feature>
<evidence type="ECO:0000256" key="11">
    <source>
        <dbReference type="RuleBase" id="RU362031"/>
    </source>
</evidence>
<comment type="similarity">
    <text evidence="3 11">Belongs to the peptidase M50B family.</text>
</comment>
<keyword evidence="6 11" id="KW-0378">Hydrolase</keyword>
<name>A0ABU4XV41_9HYPH</name>
<accession>A0ABU4XV41</accession>
<dbReference type="InterPro" id="IPR001478">
    <property type="entry name" value="PDZ"/>
</dbReference>
<comment type="subcellular location">
    <subcellularLocation>
        <location evidence="2">Membrane</location>
        <topology evidence="2">Multi-pass membrane protein</topology>
    </subcellularLocation>
</comment>
<feature type="transmembrane region" description="Helical" evidence="11">
    <location>
        <begin position="356"/>
        <end position="374"/>
    </location>
</feature>
<dbReference type="CDD" id="cd23081">
    <property type="entry name" value="cpPDZ_EcRseP-like"/>
    <property type="match status" value="1"/>
</dbReference>
<dbReference type="InterPro" id="IPR008915">
    <property type="entry name" value="Peptidase_M50"/>
</dbReference>
<feature type="transmembrane region" description="Helical" evidence="11">
    <location>
        <begin position="120"/>
        <end position="145"/>
    </location>
</feature>
<dbReference type="EC" id="3.4.24.-" evidence="11"/>
<keyword evidence="14" id="KW-1185">Reference proteome</keyword>
<evidence type="ECO:0000256" key="9">
    <source>
        <dbReference type="ARBA" id="ARBA00023049"/>
    </source>
</evidence>
<keyword evidence="8 11" id="KW-1133">Transmembrane helix</keyword>
<feature type="transmembrane region" description="Helical" evidence="11">
    <location>
        <begin position="308"/>
        <end position="326"/>
    </location>
</feature>
<dbReference type="RefSeq" id="WP_320286193.1">
    <property type="nucleotide sequence ID" value="NZ_JAVIIW010000004.1"/>
</dbReference>
<evidence type="ECO:0000259" key="12">
    <source>
        <dbReference type="PROSITE" id="PS50106"/>
    </source>
</evidence>
<keyword evidence="11" id="KW-0479">Metal-binding</keyword>
<keyword evidence="7 11" id="KW-0862">Zinc</keyword>